<dbReference type="RefSeq" id="XP_030847054.1">
    <property type="nucleotide sequence ID" value="XM_030991194.1"/>
</dbReference>
<dbReference type="AlphaFoldDB" id="A0A7M7P788"/>
<evidence type="ECO:0000256" key="2">
    <source>
        <dbReference type="SAM" id="Phobius"/>
    </source>
</evidence>
<feature type="region of interest" description="Disordered" evidence="1">
    <location>
        <begin position="392"/>
        <end position="423"/>
    </location>
</feature>
<dbReference type="Pfam" id="PF09772">
    <property type="entry name" value="Tmem26"/>
    <property type="match status" value="1"/>
</dbReference>
<dbReference type="InterPro" id="IPR019169">
    <property type="entry name" value="Transmembrane_26"/>
</dbReference>
<dbReference type="EnsemblMetazoa" id="XM_030991194">
    <property type="protein sequence ID" value="XP_030847054"/>
    <property type="gene ID" value="LOC105437928"/>
</dbReference>
<dbReference type="PANTHER" id="PTHR22168:SF8">
    <property type="entry name" value="TRANSMEMBRANE PROTEIN 26"/>
    <property type="match status" value="1"/>
</dbReference>
<name>A0A7M7P788_STRPU</name>
<evidence type="ECO:0008006" key="5">
    <source>
        <dbReference type="Google" id="ProtNLM"/>
    </source>
</evidence>
<keyword evidence="2" id="KW-1133">Transmembrane helix</keyword>
<feature type="transmembrane region" description="Helical" evidence="2">
    <location>
        <begin position="178"/>
        <end position="199"/>
    </location>
</feature>
<evidence type="ECO:0000313" key="3">
    <source>
        <dbReference type="EnsemblMetazoa" id="XP_030847054"/>
    </source>
</evidence>
<feature type="transmembrane region" description="Helical" evidence="2">
    <location>
        <begin position="81"/>
        <end position="102"/>
    </location>
</feature>
<sequence>MEFLRKSIKLEEWPQVLEQTTMFLVILGRWMLPKGNLTREQLSQLLLVYLGMAADILEFSSESLAQPVVACDLVKIGIVTGIWGMSLCQFTLVLTSVAGPKIRNFKNKKRKRGQDVAEGKTEDPLVDFVEQDINEKRPSICGSEIWSLLLVLFMQDCPFLAMRLYLIIQIKVVDRAMLFFAGKNLLVFMLVTYRIIVLCGEHNGKTKVRPVPLVGFPQQPQVDAMIVRKQRSSWSLDPLLSRVTDFTNRLRNHVQVLDQEIGRRRGVHVPSGSDQPTTKPMTPFLVAMDGHSVEVTEIDNIDSITLDTTGTEIIDTARSLPSTVDDGTTKAGETDPDGVDDTSSPILNLHHDDQPVPSMVEVGNDFEEIISLSDDSVNENLQAVGNELTLGLGNDDQMKPADLNDESTELPLDSSLNGEFKNT</sequence>
<feature type="region of interest" description="Disordered" evidence="1">
    <location>
        <begin position="319"/>
        <end position="344"/>
    </location>
</feature>
<dbReference type="OrthoDB" id="10442646at2759"/>
<dbReference type="Proteomes" id="UP000007110">
    <property type="component" value="Unassembled WGS sequence"/>
</dbReference>
<feature type="compositionally biased region" description="Polar residues" evidence="1">
    <location>
        <begin position="414"/>
        <end position="423"/>
    </location>
</feature>
<dbReference type="InParanoid" id="A0A7M7P788"/>
<dbReference type="GeneID" id="105437928"/>
<organism evidence="3 4">
    <name type="scientific">Strongylocentrotus purpuratus</name>
    <name type="common">Purple sea urchin</name>
    <dbReference type="NCBI Taxonomy" id="7668"/>
    <lineage>
        <taxon>Eukaryota</taxon>
        <taxon>Metazoa</taxon>
        <taxon>Echinodermata</taxon>
        <taxon>Eleutherozoa</taxon>
        <taxon>Echinozoa</taxon>
        <taxon>Echinoidea</taxon>
        <taxon>Euechinoidea</taxon>
        <taxon>Echinacea</taxon>
        <taxon>Camarodonta</taxon>
        <taxon>Echinidea</taxon>
        <taxon>Strongylocentrotidae</taxon>
        <taxon>Strongylocentrotus</taxon>
    </lineage>
</organism>
<reference evidence="3" key="2">
    <citation type="submission" date="2021-01" db="UniProtKB">
        <authorList>
            <consortium name="EnsemblMetazoa"/>
        </authorList>
    </citation>
    <scope>IDENTIFICATION</scope>
</reference>
<keyword evidence="2" id="KW-0812">Transmembrane</keyword>
<keyword evidence="2" id="KW-0472">Membrane</keyword>
<dbReference type="KEGG" id="spu:105437928"/>
<dbReference type="PANTHER" id="PTHR22168">
    <property type="entry name" value="TMEM26 PROTEIN"/>
    <property type="match status" value="1"/>
</dbReference>
<feature type="transmembrane region" description="Helical" evidence="2">
    <location>
        <begin position="145"/>
        <end position="166"/>
    </location>
</feature>
<proteinExistence type="predicted"/>
<dbReference type="OMA" id="MLVTYRI"/>
<accession>A0A7M7P788</accession>
<evidence type="ECO:0000256" key="1">
    <source>
        <dbReference type="SAM" id="MobiDB-lite"/>
    </source>
</evidence>
<keyword evidence="4" id="KW-1185">Reference proteome</keyword>
<evidence type="ECO:0000313" key="4">
    <source>
        <dbReference type="Proteomes" id="UP000007110"/>
    </source>
</evidence>
<protein>
    <recommendedName>
        <fullName evidence="5">Transmembrane protein 26</fullName>
    </recommendedName>
</protein>
<reference evidence="4" key="1">
    <citation type="submission" date="2015-02" db="EMBL/GenBank/DDBJ databases">
        <title>Genome sequencing for Strongylocentrotus purpuratus.</title>
        <authorList>
            <person name="Murali S."/>
            <person name="Liu Y."/>
            <person name="Vee V."/>
            <person name="English A."/>
            <person name="Wang M."/>
            <person name="Skinner E."/>
            <person name="Han Y."/>
            <person name="Muzny D.M."/>
            <person name="Worley K.C."/>
            <person name="Gibbs R.A."/>
        </authorList>
    </citation>
    <scope>NUCLEOTIDE SEQUENCE</scope>
</reference>